<proteinExistence type="predicted"/>
<feature type="transmembrane region" description="Helical" evidence="1">
    <location>
        <begin position="60"/>
        <end position="84"/>
    </location>
</feature>
<evidence type="ECO:0000313" key="2">
    <source>
        <dbReference type="EMBL" id="CAB4156184.1"/>
    </source>
</evidence>
<keyword evidence="1" id="KW-0812">Transmembrane</keyword>
<accession>A0A6J5NLK2</accession>
<evidence type="ECO:0000256" key="1">
    <source>
        <dbReference type="SAM" id="Phobius"/>
    </source>
</evidence>
<name>A0A6J5NLK2_9CAUD</name>
<dbReference type="EMBL" id="LR796645">
    <property type="protein sequence ID" value="CAB4156184.1"/>
    <property type="molecule type" value="Genomic_DNA"/>
</dbReference>
<sequence>MEKDKKYNSKRKEAVVETIGYDIDAREKNDYITCVNEDLDRIFDFGYDYGRVTRYNASAALYEISLIATLSVLLLSFLVVILFFH</sequence>
<organism evidence="2">
    <name type="scientific">uncultured Caudovirales phage</name>
    <dbReference type="NCBI Taxonomy" id="2100421"/>
    <lineage>
        <taxon>Viruses</taxon>
        <taxon>Duplodnaviria</taxon>
        <taxon>Heunggongvirae</taxon>
        <taxon>Uroviricota</taxon>
        <taxon>Caudoviricetes</taxon>
        <taxon>Peduoviridae</taxon>
        <taxon>Maltschvirus</taxon>
        <taxon>Maltschvirus maltsch</taxon>
    </lineage>
</organism>
<gene>
    <name evidence="2" type="ORF">UFOVP671_46</name>
</gene>
<reference evidence="2" key="1">
    <citation type="submission" date="2020-04" db="EMBL/GenBank/DDBJ databases">
        <authorList>
            <person name="Chiriac C."/>
            <person name="Salcher M."/>
            <person name="Ghai R."/>
            <person name="Kavagutti S V."/>
        </authorList>
    </citation>
    <scope>NUCLEOTIDE SEQUENCE</scope>
</reference>
<keyword evidence="1" id="KW-1133">Transmembrane helix</keyword>
<protein>
    <submittedName>
        <fullName evidence="2">Uncharacterized protein</fullName>
    </submittedName>
</protein>
<keyword evidence="1" id="KW-0472">Membrane</keyword>